<name>A0A7W9BMJ9_9RHOB</name>
<dbReference type="AlphaFoldDB" id="A0A7W9BMJ9"/>
<comment type="caution">
    <text evidence="2">The sequence shown here is derived from an EMBL/GenBank/DDBJ whole genome shotgun (WGS) entry which is preliminary data.</text>
</comment>
<dbReference type="GO" id="GO:0016740">
    <property type="term" value="F:transferase activity"/>
    <property type="evidence" value="ECO:0007669"/>
    <property type="project" value="UniProtKB-KW"/>
</dbReference>
<proteinExistence type="predicted"/>
<dbReference type="EMBL" id="JACIJM010000009">
    <property type="protein sequence ID" value="MBB5723297.1"/>
    <property type="molecule type" value="Genomic_DNA"/>
</dbReference>
<keyword evidence="2" id="KW-0808">Transferase</keyword>
<gene>
    <name evidence="2" type="ORF">FHS72_002937</name>
</gene>
<evidence type="ECO:0000256" key="1">
    <source>
        <dbReference type="SAM" id="Phobius"/>
    </source>
</evidence>
<reference evidence="2 3" key="1">
    <citation type="submission" date="2020-08" db="EMBL/GenBank/DDBJ databases">
        <title>Genomic Encyclopedia of Type Strains, Phase IV (KMG-IV): sequencing the most valuable type-strain genomes for metagenomic binning, comparative biology and taxonomic classification.</title>
        <authorList>
            <person name="Goeker M."/>
        </authorList>
    </citation>
    <scope>NUCLEOTIDE SEQUENCE [LARGE SCALE GENOMIC DNA]</scope>
    <source>
        <strain evidence="2 3">DSM 101064</strain>
    </source>
</reference>
<feature type="transmembrane region" description="Helical" evidence="1">
    <location>
        <begin position="12"/>
        <end position="30"/>
    </location>
</feature>
<keyword evidence="1" id="KW-0812">Transmembrane</keyword>
<evidence type="ECO:0000313" key="3">
    <source>
        <dbReference type="Proteomes" id="UP000535415"/>
    </source>
</evidence>
<feature type="transmembrane region" description="Helical" evidence="1">
    <location>
        <begin position="42"/>
        <end position="62"/>
    </location>
</feature>
<protein>
    <submittedName>
        <fullName evidence="2">Glucan phosphoethanolaminetransferase (Alkaline phosphatase superfamily)</fullName>
    </submittedName>
</protein>
<dbReference type="RefSeq" id="WP_183530381.1">
    <property type="nucleotide sequence ID" value="NZ_JACIJM010000009.1"/>
</dbReference>
<evidence type="ECO:0000313" key="2">
    <source>
        <dbReference type="EMBL" id="MBB5723297.1"/>
    </source>
</evidence>
<sequence>MSSKAPAQWRVILAFIFDLITSFAVFGYLVALVTGGLTETGFALEGAAALLVFVLVIAYFILMPRYVGGRIWQHIFGAKPV</sequence>
<dbReference type="Proteomes" id="UP000535415">
    <property type="component" value="Unassembled WGS sequence"/>
</dbReference>
<keyword evidence="1" id="KW-0472">Membrane</keyword>
<keyword evidence="1" id="KW-1133">Transmembrane helix</keyword>
<keyword evidence="3" id="KW-1185">Reference proteome</keyword>
<accession>A0A7W9BMJ9</accession>
<organism evidence="2 3">
    <name type="scientific">Yoonia ponticola</name>
    <dbReference type="NCBI Taxonomy" id="1524255"/>
    <lineage>
        <taxon>Bacteria</taxon>
        <taxon>Pseudomonadati</taxon>
        <taxon>Pseudomonadota</taxon>
        <taxon>Alphaproteobacteria</taxon>
        <taxon>Rhodobacterales</taxon>
        <taxon>Paracoccaceae</taxon>
        <taxon>Yoonia</taxon>
    </lineage>
</organism>